<feature type="transmembrane region" description="Helical" evidence="1">
    <location>
        <begin position="37"/>
        <end position="56"/>
    </location>
</feature>
<evidence type="ECO:0000313" key="3">
    <source>
        <dbReference type="Proteomes" id="UP001178507"/>
    </source>
</evidence>
<dbReference type="PANTHER" id="PTHR37314">
    <property type="entry name" value="SLR0142 PROTEIN"/>
    <property type="match status" value="1"/>
</dbReference>
<dbReference type="Proteomes" id="UP001178507">
    <property type="component" value="Unassembled WGS sequence"/>
</dbReference>
<dbReference type="Pfam" id="PF06912">
    <property type="entry name" value="DUF1275"/>
    <property type="match status" value="1"/>
</dbReference>
<name>A0AA36JHE9_9DINO</name>
<comment type="caution">
    <text evidence="2">The sequence shown here is derived from an EMBL/GenBank/DDBJ whole genome shotgun (WGS) entry which is preliminary data.</text>
</comment>
<dbReference type="PANTHER" id="PTHR37314:SF4">
    <property type="entry name" value="UPF0700 TRANSMEMBRANE PROTEIN YOAK"/>
    <property type="match status" value="1"/>
</dbReference>
<dbReference type="EMBL" id="CAUJNA010003597">
    <property type="protein sequence ID" value="CAJ1405687.1"/>
    <property type="molecule type" value="Genomic_DNA"/>
</dbReference>
<feature type="transmembrane region" description="Helical" evidence="1">
    <location>
        <begin position="68"/>
        <end position="88"/>
    </location>
</feature>
<protein>
    <submittedName>
        <fullName evidence="2">Uncharacterized protein</fullName>
    </submittedName>
</protein>
<evidence type="ECO:0000313" key="2">
    <source>
        <dbReference type="EMBL" id="CAJ1405687.1"/>
    </source>
</evidence>
<keyword evidence="1" id="KW-0472">Membrane</keyword>
<reference evidence="2" key="1">
    <citation type="submission" date="2023-08" db="EMBL/GenBank/DDBJ databases">
        <authorList>
            <person name="Chen Y."/>
            <person name="Shah S."/>
            <person name="Dougan E. K."/>
            <person name="Thang M."/>
            <person name="Chan C."/>
        </authorList>
    </citation>
    <scope>NUCLEOTIDE SEQUENCE</scope>
</reference>
<accession>A0AA36JHE9</accession>
<keyword evidence="3" id="KW-1185">Reference proteome</keyword>
<proteinExistence type="predicted"/>
<evidence type="ECO:0000256" key="1">
    <source>
        <dbReference type="SAM" id="Phobius"/>
    </source>
</evidence>
<dbReference type="InterPro" id="IPR010699">
    <property type="entry name" value="DUF1275"/>
</dbReference>
<keyword evidence="1" id="KW-1133">Transmembrane helix</keyword>
<keyword evidence="1" id="KW-0812">Transmembrane</keyword>
<gene>
    <name evidence="2" type="ORF">EVOR1521_LOCUS27837</name>
</gene>
<dbReference type="AlphaFoldDB" id="A0AA36JHE9"/>
<sequence length="206" mass="22445">MVNAISFEVAETLVSHVTGTVSKARCWGVRAGLVPSTLWRLVAFFLVGSIVCGCIIRRSAVKMACMGYGVAMTSSGFILVFATFMFSVSQDAAVYSLCFACGLQNGIMSSYTGSVVRTTHVTGIATDIGLITGRHIMSFFRRRLCKRLTFADEEPGEERPDLGYEPKGVYHTLVEMRDLLASTLLRSEYVIVLLPSIENSVIACFG</sequence>
<organism evidence="2 3">
    <name type="scientific">Effrenium voratum</name>
    <dbReference type="NCBI Taxonomy" id="2562239"/>
    <lineage>
        <taxon>Eukaryota</taxon>
        <taxon>Sar</taxon>
        <taxon>Alveolata</taxon>
        <taxon>Dinophyceae</taxon>
        <taxon>Suessiales</taxon>
        <taxon>Symbiodiniaceae</taxon>
        <taxon>Effrenium</taxon>
    </lineage>
</organism>